<feature type="domain" description="EF-hand" evidence="3">
    <location>
        <begin position="39"/>
        <end position="74"/>
    </location>
</feature>
<dbReference type="KEGG" id="clec:106665620"/>
<dbReference type="FunFam" id="1.10.238.10:FF:000178">
    <property type="entry name" value="Calmodulin-2 A"/>
    <property type="match status" value="1"/>
</dbReference>
<feature type="region of interest" description="Disordered" evidence="2">
    <location>
        <begin position="1"/>
        <end position="26"/>
    </location>
</feature>
<dbReference type="OrthoDB" id="10260307at2759"/>
<keyword evidence="5" id="KW-1185">Reference proteome</keyword>
<dbReference type="SUPFAM" id="SSF47473">
    <property type="entry name" value="EF-hand"/>
    <property type="match status" value="1"/>
</dbReference>
<dbReference type="RefSeq" id="XP_014247627.1">
    <property type="nucleotide sequence ID" value="XM_014392141.2"/>
</dbReference>
<proteinExistence type="predicted"/>
<dbReference type="AlphaFoldDB" id="A0A8I6RT24"/>
<feature type="domain" description="EF-hand" evidence="3">
    <location>
        <begin position="117"/>
        <end position="152"/>
    </location>
</feature>
<dbReference type="Proteomes" id="UP000494040">
    <property type="component" value="Unassembled WGS sequence"/>
</dbReference>
<evidence type="ECO:0000256" key="2">
    <source>
        <dbReference type="SAM" id="MobiDB-lite"/>
    </source>
</evidence>
<dbReference type="GeneID" id="106665620"/>
<dbReference type="PROSITE" id="PS50222">
    <property type="entry name" value="EF_HAND_2"/>
    <property type="match status" value="2"/>
</dbReference>
<evidence type="ECO:0000259" key="3">
    <source>
        <dbReference type="PROSITE" id="PS50222"/>
    </source>
</evidence>
<dbReference type="CDD" id="cd00051">
    <property type="entry name" value="EFh"/>
    <property type="match status" value="1"/>
</dbReference>
<reference evidence="4" key="1">
    <citation type="submission" date="2022-01" db="UniProtKB">
        <authorList>
            <consortium name="EnsemblMetazoa"/>
        </authorList>
    </citation>
    <scope>IDENTIFICATION</scope>
</reference>
<dbReference type="InterPro" id="IPR002048">
    <property type="entry name" value="EF_hand_dom"/>
</dbReference>
<dbReference type="OMA" id="MTKEGEP"/>
<evidence type="ECO:0000313" key="5">
    <source>
        <dbReference type="Proteomes" id="UP000494040"/>
    </source>
</evidence>
<keyword evidence="1" id="KW-0677">Repeat</keyword>
<dbReference type="PANTHER" id="PTHR46763:SF1">
    <property type="entry name" value="DYNEIN REGULATORY COMPLEX PROTEIN 8"/>
    <property type="match status" value="1"/>
</dbReference>
<accession>A0A8I6RT24</accession>
<evidence type="ECO:0000313" key="4">
    <source>
        <dbReference type="EnsemblMetazoa" id="XP_014247627.1"/>
    </source>
</evidence>
<dbReference type="GO" id="GO:0043226">
    <property type="term" value="C:organelle"/>
    <property type="evidence" value="ECO:0007669"/>
    <property type="project" value="UniProtKB-ARBA"/>
</dbReference>
<dbReference type="EnsemblMetazoa" id="XM_014392141.2">
    <property type="protein sequence ID" value="XP_014247627.1"/>
    <property type="gene ID" value="LOC106665620"/>
</dbReference>
<sequence>MAANGRRVSYGDKGNPRGVQNGKKRTREACKIEESYNQDIEKRITEAFEVFDHAGNKTVDVREIGTILRSLGCVPSEAEIQELIVNVEDQENAGSVHLDRFLPYVKGIINEYKLQPATAEDLLKAFHTLDQEGLGYITKEYMTKALMEGREPFTQEEIDEMMDVAVDPRTGTINYEMYINQIMID</sequence>
<dbReference type="InterPro" id="IPR011992">
    <property type="entry name" value="EF-hand-dom_pair"/>
</dbReference>
<evidence type="ECO:0000256" key="1">
    <source>
        <dbReference type="ARBA" id="ARBA00022737"/>
    </source>
</evidence>
<protein>
    <recommendedName>
        <fullName evidence="3">EF-hand domain-containing protein</fullName>
    </recommendedName>
</protein>
<dbReference type="GO" id="GO:0005509">
    <property type="term" value="F:calcium ion binding"/>
    <property type="evidence" value="ECO:0007669"/>
    <property type="project" value="InterPro"/>
</dbReference>
<organism evidence="4 5">
    <name type="scientific">Cimex lectularius</name>
    <name type="common">Bed bug</name>
    <name type="synonym">Acanthia lectularia</name>
    <dbReference type="NCBI Taxonomy" id="79782"/>
    <lineage>
        <taxon>Eukaryota</taxon>
        <taxon>Metazoa</taxon>
        <taxon>Ecdysozoa</taxon>
        <taxon>Arthropoda</taxon>
        <taxon>Hexapoda</taxon>
        <taxon>Insecta</taxon>
        <taxon>Pterygota</taxon>
        <taxon>Neoptera</taxon>
        <taxon>Paraneoptera</taxon>
        <taxon>Hemiptera</taxon>
        <taxon>Heteroptera</taxon>
        <taxon>Panheteroptera</taxon>
        <taxon>Cimicomorpha</taxon>
        <taxon>Cimicidae</taxon>
        <taxon>Cimex</taxon>
    </lineage>
</organism>
<name>A0A8I6RT24_CIMLE</name>
<dbReference type="SMART" id="SM00054">
    <property type="entry name" value="EFh"/>
    <property type="match status" value="2"/>
</dbReference>
<dbReference type="PANTHER" id="PTHR46763">
    <property type="entry name" value="DYNEIN REGULATORY COMPLEX PROTEIN 8"/>
    <property type="match status" value="1"/>
</dbReference>
<dbReference type="Gene3D" id="1.10.238.10">
    <property type="entry name" value="EF-hand"/>
    <property type="match status" value="2"/>
</dbReference>